<gene>
    <name evidence="7" type="primary">EOG090X06TI</name>
</gene>
<comment type="similarity">
    <text evidence="2">Belongs to the TTC19 family.</text>
</comment>
<comment type="subcellular location">
    <subcellularLocation>
        <location evidence="1">Mitochondrion</location>
    </subcellularLocation>
</comment>
<dbReference type="PANTHER" id="PTHR13143">
    <property type="entry name" value="TETRATRICOPEPTIDE REPEAT PROTEIN 19"/>
    <property type="match status" value="1"/>
</dbReference>
<dbReference type="InterPro" id="IPR040395">
    <property type="entry name" value="TTC19"/>
</dbReference>
<evidence type="ECO:0000256" key="1">
    <source>
        <dbReference type="ARBA" id="ARBA00004173"/>
    </source>
</evidence>
<dbReference type="GO" id="GO:0005743">
    <property type="term" value="C:mitochondrial inner membrane"/>
    <property type="evidence" value="ECO:0007669"/>
    <property type="project" value="TreeGrafter"/>
</dbReference>
<evidence type="ECO:0000256" key="4">
    <source>
        <dbReference type="ARBA" id="ARBA00022803"/>
    </source>
</evidence>
<keyword evidence="6" id="KW-0496">Mitochondrion</keyword>
<evidence type="ECO:0000256" key="5">
    <source>
        <dbReference type="ARBA" id="ARBA00022946"/>
    </source>
</evidence>
<dbReference type="Gene3D" id="1.25.40.10">
    <property type="entry name" value="Tetratricopeptide repeat domain"/>
    <property type="match status" value="1"/>
</dbReference>
<dbReference type="InterPro" id="IPR011990">
    <property type="entry name" value="TPR-like_helical_dom_sf"/>
</dbReference>
<dbReference type="AlphaFoldDB" id="A0A4Y7NGS7"/>
<reference evidence="7" key="1">
    <citation type="submission" date="2018-08" db="EMBL/GenBank/DDBJ databases">
        <authorList>
            <person name="Cornetti L."/>
        </authorList>
    </citation>
    <scope>NUCLEOTIDE SEQUENCE</scope>
    <source>
        <strain evidence="7">CH-H-2</strain>
    </source>
</reference>
<dbReference type="Pfam" id="PF13424">
    <property type="entry name" value="TPR_12"/>
    <property type="match status" value="1"/>
</dbReference>
<keyword evidence="5" id="KW-0809">Transit peptide</keyword>
<evidence type="ECO:0000256" key="6">
    <source>
        <dbReference type="ARBA" id="ARBA00023128"/>
    </source>
</evidence>
<keyword evidence="4" id="KW-0802">TPR repeat</keyword>
<proteinExistence type="evidence at transcript level"/>
<organism evidence="7">
    <name type="scientific">Megafenestra aurita</name>
    <dbReference type="NCBI Taxonomy" id="2291010"/>
    <lineage>
        <taxon>Eukaryota</taxon>
        <taxon>Metazoa</taxon>
        <taxon>Ecdysozoa</taxon>
        <taxon>Arthropoda</taxon>
        <taxon>Crustacea</taxon>
        <taxon>Branchiopoda</taxon>
        <taxon>Diplostraca</taxon>
        <taxon>Cladocera</taxon>
        <taxon>Anomopoda</taxon>
        <taxon>Daphniidae</taxon>
        <taxon>Megafenestra</taxon>
    </lineage>
</organism>
<keyword evidence="3" id="KW-0677">Repeat</keyword>
<protein>
    <submittedName>
        <fullName evidence="7">EOG090X06TI</fullName>
    </submittedName>
</protein>
<dbReference type="PANTHER" id="PTHR13143:SF6">
    <property type="entry name" value="TETRATRICOPEPTIDE REPEAT PROTEIN 19, MITOCHONDRIAL"/>
    <property type="match status" value="1"/>
</dbReference>
<name>A0A4Y7NGS7_9CRUS</name>
<evidence type="ECO:0000313" key="7">
    <source>
        <dbReference type="EMBL" id="SVE92410.1"/>
    </source>
</evidence>
<accession>A0A4Y7NGS7</accession>
<evidence type="ECO:0000256" key="3">
    <source>
        <dbReference type="ARBA" id="ARBA00022737"/>
    </source>
</evidence>
<evidence type="ECO:0000256" key="2">
    <source>
        <dbReference type="ARBA" id="ARBA00008219"/>
    </source>
</evidence>
<dbReference type="EMBL" id="LR022791">
    <property type="protein sequence ID" value="SVE92410.1"/>
    <property type="molecule type" value="mRNA"/>
</dbReference>
<sequence length="347" mass="39481">MRIVKGEYTSPFRNLIVIRNTESERENDGSRGPFFILRCFSVAGLVGILGGKTEDGSSKMQPGEEKIIEMIKMAKLCQERNEFKKSEQFLHLALRTAYEIQHHDAQQYIIDEMANNAYEARDFKKAERLFIDLMKNMLGDGVPPDDNAIIHISAKLANLYAKFQEDHKAKEGFLFCINCLEAKVKKGADDFDTLALYSLILSWFGDYIHSKGDFVQSLSFFQRSHEISVKINGEHHPHSLLQLNNMAASFTLMDRLEDALGCLKEVLALVQENQLGDGMDDLPYYYINVVNIHLTQVEKSSADSSELLNQAASYCQEALKWAKVVENREALIEAKKSLKKIEHYQSV</sequence>
<dbReference type="SUPFAM" id="SSF48452">
    <property type="entry name" value="TPR-like"/>
    <property type="match status" value="1"/>
</dbReference>
<dbReference type="GO" id="GO:0034551">
    <property type="term" value="P:mitochondrial respiratory chain complex III assembly"/>
    <property type="evidence" value="ECO:0007669"/>
    <property type="project" value="InterPro"/>
</dbReference>